<evidence type="ECO:0000313" key="9">
    <source>
        <dbReference type="Proteomes" id="UP000199337"/>
    </source>
</evidence>
<feature type="domain" description="Acylphosphatase-like" evidence="7">
    <location>
        <begin position="3"/>
        <end position="90"/>
    </location>
</feature>
<gene>
    <name evidence="8" type="ORF">SAMN05660649_05018</name>
</gene>
<evidence type="ECO:0000256" key="6">
    <source>
        <dbReference type="RuleBase" id="RU004168"/>
    </source>
</evidence>
<dbReference type="OrthoDB" id="9808093at2"/>
<keyword evidence="5" id="KW-0378">Hydrolase</keyword>
<dbReference type="InterPro" id="IPR036046">
    <property type="entry name" value="Acylphosphatase-like_dom_sf"/>
</dbReference>
<comment type="catalytic activity">
    <reaction evidence="4 5">
        <text>an acyl phosphate + H2O = a carboxylate + phosphate + H(+)</text>
        <dbReference type="Rhea" id="RHEA:14965"/>
        <dbReference type="ChEBI" id="CHEBI:15377"/>
        <dbReference type="ChEBI" id="CHEBI:15378"/>
        <dbReference type="ChEBI" id="CHEBI:29067"/>
        <dbReference type="ChEBI" id="CHEBI:43474"/>
        <dbReference type="ChEBI" id="CHEBI:59918"/>
        <dbReference type="EC" id="3.6.1.7"/>
    </reaction>
</comment>
<dbReference type="InterPro" id="IPR020456">
    <property type="entry name" value="Acylphosphatase"/>
</dbReference>
<name>A0A1I2ZMQ3_9FIRM</name>
<feature type="active site" evidence="5">
    <location>
        <position position="18"/>
    </location>
</feature>
<dbReference type="InterPro" id="IPR017968">
    <property type="entry name" value="Acylphosphatase_CS"/>
</dbReference>
<evidence type="ECO:0000256" key="3">
    <source>
        <dbReference type="ARBA" id="ARBA00015991"/>
    </source>
</evidence>
<dbReference type="PROSITE" id="PS51160">
    <property type="entry name" value="ACYLPHOSPHATASE_3"/>
    <property type="match status" value="1"/>
</dbReference>
<dbReference type="Gene3D" id="3.30.70.100">
    <property type="match status" value="1"/>
</dbReference>
<dbReference type="SUPFAM" id="SSF54975">
    <property type="entry name" value="Acylphosphatase/BLUF domain-like"/>
    <property type="match status" value="1"/>
</dbReference>
<evidence type="ECO:0000256" key="5">
    <source>
        <dbReference type="PROSITE-ProRule" id="PRU00520"/>
    </source>
</evidence>
<dbReference type="PROSITE" id="PS00151">
    <property type="entry name" value="ACYLPHOSPHATASE_2"/>
    <property type="match status" value="1"/>
</dbReference>
<dbReference type="RefSeq" id="WP_092475997.1">
    <property type="nucleotide sequence ID" value="NZ_FOOX01000032.1"/>
</dbReference>
<dbReference type="EMBL" id="FOOX01000032">
    <property type="protein sequence ID" value="SFH38935.1"/>
    <property type="molecule type" value="Genomic_DNA"/>
</dbReference>
<dbReference type="InterPro" id="IPR001792">
    <property type="entry name" value="Acylphosphatase-like_dom"/>
</dbReference>
<accession>A0A1I2ZMQ3</accession>
<evidence type="ECO:0000259" key="7">
    <source>
        <dbReference type="PROSITE" id="PS51160"/>
    </source>
</evidence>
<sequence>MVIKHVYISGRVQGVYYREYTRRQAERLGIKGWVKNLSDGRVEAIFAGDAAAVDKMLEWCNHGSPNANVTGIEVAEGPVEEQFSDFKIKF</sequence>
<comment type="similarity">
    <text evidence="1 6">Belongs to the acylphosphatase family.</text>
</comment>
<dbReference type="GO" id="GO:0003998">
    <property type="term" value="F:acylphosphatase activity"/>
    <property type="evidence" value="ECO:0007669"/>
    <property type="project" value="UniProtKB-EC"/>
</dbReference>
<evidence type="ECO:0000256" key="2">
    <source>
        <dbReference type="ARBA" id="ARBA00012150"/>
    </source>
</evidence>
<dbReference type="EC" id="3.6.1.7" evidence="2 5"/>
<evidence type="ECO:0000256" key="1">
    <source>
        <dbReference type="ARBA" id="ARBA00005614"/>
    </source>
</evidence>
<evidence type="ECO:0000256" key="4">
    <source>
        <dbReference type="ARBA" id="ARBA00047645"/>
    </source>
</evidence>
<protein>
    <recommendedName>
        <fullName evidence="3 5">acylphosphatase</fullName>
        <ecNumber evidence="2 5">3.6.1.7</ecNumber>
    </recommendedName>
</protein>
<dbReference type="PANTHER" id="PTHR47268">
    <property type="entry name" value="ACYLPHOSPHATASE"/>
    <property type="match status" value="1"/>
</dbReference>
<keyword evidence="9" id="KW-1185">Reference proteome</keyword>
<dbReference type="PANTHER" id="PTHR47268:SF4">
    <property type="entry name" value="ACYLPHOSPHATASE"/>
    <property type="match status" value="1"/>
</dbReference>
<dbReference type="Pfam" id="PF00708">
    <property type="entry name" value="Acylphosphatase"/>
    <property type="match status" value="1"/>
</dbReference>
<reference evidence="9" key="1">
    <citation type="submission" date="2016-10" db="EMBL/GenBank/DDBJ databases">
        <authorList>
            <person name="Varghese N."/>
            <person name="Submissions S."/>
        </authorList>
    </citation>
    <scope>NUCLEOTIDE SEQUENCE [LARGE SCALE GENOMIC DNA]</scope>
    <source>
        <strain evidence="9">DSM 17038</strain>
    </source>
</reference>
<dbReference type="STRING" id="341036.SAMN05660649_05018"/>
<dbReference type="Proteomes" id="UP000199337">
    <property type="component" value="Unassembled WGS sequence"/>
</dbReference>
<dbReference type="PRINTS" id="PR00112">
    <property type="entry name" value="ACYLPHPHTASE"/>
</dbReference>
<feature type="active site" evidence="5">
    <location>
        <position position="36"/>
    </location>
</feature>
<proteinExistence type="inferred from homology"/>
<organism evidence="8 9">
    <name type="scientific">Desulfotruncus arcticus DSM 17038</name>
    <dbReference type="NCBI Taxonomy" id="1121424"/>
    <lineage>
        <taxon>Bacteria</taxon>
        <taxon>Bacillati</taxon>
        <taxon>Bacillota</taxon>
        <taxon>Clostridia</taxon>
        <taxon>Eubacteriales</taxon>
        <taxon>Desulfallaceae</taxon>
        <taxon>Desulfotruncus</taxon>
    </lineage>
</organism>
<dbReference type="AlphaFoldDB" id="A0A1I2ZMQ3"/>
<evidence type="ECO:0000313" key="8">
    <source>
        <dbReference type="EMBL" id="SFH38935.1"/>
    </source>
</evidence>